<accession>A0A3N4IBP8</accession>
<gene>
    <name evidence="8" type="ORF">BJ508DRAFT_305186</name>
</gene>
<evidence type="ECO:0000256" key="3">
    <source>
        <dbReference type="ARBA" id="ARBA00023315"/>
    </source>
</evidence>
<keyword evidence="9" id="KW-1185">Reference proteome</keyword>
<evidence type="ECO:0000256" key="6">
    <source>
        <dbReference type="SAM" id="MobiDB-lite"/>
    </source>
</evidence>
<dbReference type="STRING" id="1160509.A0A3N4IBP8"/>
<feature type="region of interest" description="Disordered" evidence="6">
    <location>
        <begin position="552"/>
        <end position="596"/>
    </location>
</feature>
<dbReference type="OrthoDB" id="240216at2759"/>
<keyword evidence="2 5" id="KW-0808">Transferase</keyword>
<dbReference type="InterPro" id="IPR023213">
    <property type="entry name" value="CAT-like_dom_sf"/>
</dbReference>
<dbReference type="PROSITE" id="PS00440">
    <property type="entry name" value="ACYLTRANSF_C_2"/>
    <property type="match status" value="1"/>
</dbReference>
<feature type="domain" description="Choline/carnitine acyltransferase" evidence="7">
    <location>
        <begin position="32"/>
        <end position="669"/>
    </location>
</feature>
<evidence type="ECO:0000256" key="4">
    <source>
        <dbReference type="PIRSR" id="PIRSR600542-1"/>
    </source>
</evidence>
<dbReference type="GO" id="GO:0005739">
    <property type="term" value="C:mitochondrion"/>
    <property type="evidence" value="ECO:0007669"/>
    <property type="project" value="TreeGrafter"/>
</dbReference>
<evidence type="ECO:0000313" key="8">
    <source>
        <dbReference type="EMBL" id="RPA82886.1"/>
    </source>
</evidence>
<evidence type="ECO:0000256" key="5">
    <source>
        <dbReference type="RuleBase" id="RU003801"/>
    </source>
</evidence>
<dbReference type="GO" id="GO:0009437">
    <property type="term" value="P:carnitine metabolic process"/>
    <property type="evidence" value="ECO:0007669"/>
    <property type="project" value="TreeGrafter"/>
</dbReference>
<feature type="compositionally biased region" description="Low complexity" evidence="6">
    <location>
        <begin position="580"/>
        <end position="596"/>
    </location>
</feature>
<dbReference type="FunFam" id="3.30.559.10:FF:000019">
    <property type="entry name" value="Carnitine acetyl transferase"/>
    <property type="match status" value="1"/>
</dbReference>
<proteinExistence type="inferred from homology"/>
<dbReference type="Gene3D" id="3.30.559.70">
    <property type="entry name" value="Choline/Carnitine o-acyltransferase, domain 2"/>
    <property type="match status" value="1"/>
</dbReference>
<dbReference type="PANTHER" id="PTHR22589:SF29">
    <property type="entry name" value="MITOCHONDRIAL CARNITINE O-ACETYLTRANSFERASE-RELATED"/>
    <property type="match status" value="1"/>
</dbReference>
<sequence>MSVTEADRPASPGSLKKEVGVTFASQAKLKKLPIPELEDTCNKYLAAVKPLQTKREHRDTVKAVQEFLRSEGPGLQERLKKYAADKASYIEQFWYDSYLNYDNPVVLNLNPFFLLEDDPTPARNNQVTRAASLVISSAAFVRAVRREELPPDQIKGTPLCMDQFSRIFSTTRIPTADGCVMQSDHRSKHIVILCRSQFYWFDILDANSDIIMTEKEVAQNLQAIINDAQNTPIQEAAKNAVGVLTSENRKVWAGLREVLTRDGAESNNSECLRLVDTALFVLCLDHTSPASSAETAMNMLSGTSVIERGVQVGTCTNRWYDKLQIIVCKNGSAGINFEHTGVDGHTVLRMASDVYTDTILRFARTINGNAPSLWATTSPDPTKRDPASFGDVTTMPHRLEWTMSPELAPALRFAETRIADLIQQNEMQVLEFNGYGKNFITSMGFSPDAFVQMAFQAAYYGLYGRVESTYEPAMTKAFLHGRTEAIRTVTEKSVDFVRKFCEDAQPADKVQALREACKNHTAITRECSKGLGQDRHLYALFCVWQRGIGEEATSDGEASSPESEMTISSPTSPTFEYDETSSSISTSSSQSRSTPTEKIPAIFNDAAWGRLNTTILSTSNCGNPALRLFGFGPTSADGFGLGYIIKNDSISVCVSSKHRQTKRFIDTLANYFAEIRQILKQVSRESETALETLRIREVEAQAKLRSGRPLRSVSAMNLRAGESDEESGIAESEDSEYGLGGYGYFDAGKSLGQLLAKGKQDLHEARERHGGNRKRRHSIGRAIRLAEY</sequence>
<comment type="similarity">
    <text evidence="1 5">Belongs to the carnitine/choline acetyltransferase family.</text>
</comment>
<dbReference type="AlphaFoldDB" id="A0A3N4IBP8"/>
<dbReference type="FunFam" id="3.30.559.10:FF:000025">
    <property type="entry name" value="Carnitine acetyl transferase"/>
    <property type="match status" value="1"/>
</dbReference>
<dbReference type="FunFam" id="3.30.559.70:FF:000003">
    <property type="entry name" value="Carnitine acetyl transferase FacC"/>
    <property type="match status" value="1"/>
</dbReference>
<feature type="region of interest" description="Disordered" evidence="6">
    <location>
        <begin position="760"/>
        <end position="779"/>
    </location>
</feature>
<organism evidence="8 9">
    <name type="scientific">Ascobolus immersus RN42</name>
    <dbReference type="NCBI Taxonomy" id="1160509"/>
    <lineage>
        <taxon>Eukaryota</taxon>
        <taxon>Fungi</taxon>
        <taxon>Dikarya</taxon>
        <taxon>Ascomycota</taxon>
        <taxon>Pezizomycotina</taxon>
        <taxon>Pezizomycetes</taxon>
        <taxon>Pezizales</taxon>
        <taxon>Ascobolaceae</taxon>
        <taxon>Ascobolus</taxon>
    </lineage>
</organism>
<dbReference type="Proteomes" id="UP000275078">
    <property type="component" value="Unassembled WGS sequence"/>
</dbReference>
<evidence type="ECO:0000256" key="1">
    <source>
        <dbReference type="ARBA" id="ARBA00005232"/>
    </source>
</evidence>
<feature type="compositionally biased region" description="Polar residues" evidence="6">
    <location>
        <begin position="556"/>
        <end position="574"/>
    </location>
</feature>
<evidence type="ECO:0000313" key="9">
    <source>
        <dbReference type="Proteomes" id="UP000275078"/>
    </source>
</evidence>
<feature type="active site" description="Proton acceptor" evidence="4">
    <location>
        <position position="339"/>
    </location>
</feature>
<evidence type="ECO:0000259" key="7">
    <source>
        <dbReference type="Pfam" id="PF00755"/>
    </source>
</evidence>
<dbReference type="InterPro" id="IPR039551">
    <property type="entry name" value="Cho/carn_acyl_trans"/>
</dbReference>
<keyword evidence="3 5" id="KW-0012">Acyltransferase</keyword>
<dbReference type="EMBL" id="ML119668">
    <property type="protein sequence ID" value="RPA82886.1"/>
    <property type="molecule type" value="Genomic_DNA"/>
</dbReference>
<protein>
    <submittedName>
        <fullName evidence="8">Acyltransferase ChoActase/COT/CPT</fullName>
    </submittedName>
</protein>
<dbReference type="InterPro" id="IPR000542">
    <property type="entry name" value="Carn_acyl_trans"/>
</dbReference>
<dbReference type="PANTHER" id="PTHR22589">
    <property type="entry name" value="CARNITINE O-ACYLTRANSFERASE"/>
    <property type="match status" value="1"/>
</dbReference>
<dbReference type="Pfam" id="PF00755">
    <property type="entry name" value="Carn_acyltransf"/>
    <property type="match status" value="1"/>
</dbReference>
<dbReference type="SUPFAM" id="SSF52777">
    <property type="entry name" value="CoA-dependent acyltransferases"/>
    <property type="match status" value="2"/>
</dbReference>
<name>A0A3N4IBP8_ASCIM</name>
<reference evidence="8 9" key="1">
    <citation type="journal article" date="2018" name="Nat. Ecol. Evol.">
        <title>Pezizomycetes genomes reveal the molecular basis of ectomycorrhizal truffle lifestyle.</title>
        <authorList>
            <person name="Murat C."/>
            <person name="Payen T."/>
            <person name="Noel B."/>
            <person name="Kuo A."/>
            <person name="Morin E."/>
            <person name="Chen J."/>
            <person name="Kohler A."/>
            <person name="Krizsan K."/>
            <person name="Balestrini R."/>
            <person name="Da Silva C."/>
            <person name="Montanini B."/>
            <person name="Hainaut M."/>
            <person name="Levati E."/>
            <person name="Barry K.W."/>
            <person name="Belfiori B."/>
            <person name="Cichocki N."/>
            <person name="Clum A."/>
            <person name="Dockter R.B."/>
            <person name="Fauchery L."/>
            <person name="Guy J."/>
            <person name="Iotti M."/>
            <person name="Le Tacon F."/>
            <person name="Lindquist E.A."/>
            <person name="Lipzen A."/>
            <person name="Malagnac F."/>
            <person name="Mello A."/>
            <person name="Molinier V."/>
            <person name="Miyauchi S."/>
            <person name="Poulain J."/>
            <person name="Riccioni C."/>
            <person name="Rubini A."/>
            <person name="Sitrit Y."/>
            <person name="Splivallo R."/>
            <person name="Traeger S."/>
            <person name="Wang M."/>
            <person name="Zifcakova L."/>
            <person name="Wipf D."/>
            <person name="Zambonelli A."/>
            <person name="Paolocci F."/>
            <person name="Nowrousian M."/>
            <person name="Ottonello S."/>
            <person name="Baldrian P."/>
            <person name="Spatafora J.W."/>
            <person name="Henrissat B."/>
            <person name="Nagy L.G."/>
            <person name="Aury J.M."/>
            <person name="Wincker P."/>
            <person name="Grigoriev I.V."/>
            <person name="Bonfante P."/>
            <person name="Martin F.M."/>
        </authorList>
    </citation>
    <scope>NUCLEOTIDE SEQUENCE [LARGE SCALE GENOMIC DNA]</scope>
    <source>
        <strain evidence="8 9">RN42</strain>
    </source>
</reference>
<dbReference type="InterPro" id="IPR042231">
    <property type="entry name" value="Cho/carn_acyl_trans_2"/>
</dbReference>
<feature type="compositionally biased region" description="Basic and acidic residues" evidence="6">
    <location>
        <begin position="760"/>
        <end position="770"/>
    </location>
</feature>
<dbReference type="GO" id="GO:0004092">
    <property type="term" value="F:carnitine O-acetyltransferase activity"/>
    <property type="evidence" value="ECO:0007669"/>
    <property type="project" value="TreeGrafter"/>
</dbReference>
<evidence type="ECO:0000256" key="2">
    <source>
        <dbReference type="ARBA" id="ARBA00022679"/>
    </source>
</evidence>
<dbReference type="Gene3D" id="3.30.559.10">
    <property type="entry name" value="Chloramphenicol acetyltransferase-like domain"/>
    <property type="match status" value="1"/>
</dbReference>